<dbReference type="GO" id="GO:0000160">
    <property type="term" value="P:phosphorelay signal transduction system"/>
    <property type="evidence" value="ECO:0007669"/>
    <property type="project" value="InterPro"/>
</dbReference>
<evidence type="ECO:0000256" key="1">
    <source>
        <dbReference type="PROSITE-ProRule" id="PRU00169"/>
    </source>
</evidence>
<name>A0A346NPD9_9ALTE</name>
<dbReference type="PROSITE" id="PS50110">
    <property type="entry name" value="RESPONSE_REGULATORY"/>
    <property type="match status" value="1"/>
</dbReference>
<feature type="domain" description="Response regulatory" evidence="2">
    <location>
        <begin position="8"/>
        <end position="129"/>
    </location>
</feature>
<dbReference type="PANTHER" id="PTHR44520">
    <property type="entry name" value="RESPONSE REGULATOR RCP1-RELATED"/>
    <property type="match status" value="1"/>
</dbReference>
<dbReference type="EMBL" id="CP031769">
    <property type="protein sequence ID" value="AXR07396.1"/>
    <property type="molecule type" value="Genomic_DNA"/>
</dbReference>
<keyword evidence="4" id="KW-1185">Reference proteome</keyword>
<dbReference type="RefSeq" id="WP_117317517.1">
    <property type="nucleotide sequence ID" value="NZ_CP031769.1"/>
</dbReference>
<organism evidence="3 4">
    <name type="scientific">Salinimonas sediminis</name>
    <dbReference type="NCBI Taxonomy" id="2303538"/>
    <lineage>
        <taxon>Bacteria</taxon>
        <taxon>Pseudomonadati</taxon>
        <taxon>Pseudomonadota</taxon>
        <taxon>Gammaproteobacteria</taxon>
        <taxon>Alteromonadales</taxon>
        <taxon>Alteromonadaceae</taxon>
        <taxon>Alteromonas/Salinimonas group</taxon>
        <taxon>Salinimonas</taxon>
    </lineage>
</organism>
<dbReference type="PANTHER" id="PTHR44520:SF2">
    <property type="entry name" value="RESPONSE REGULATOR RCP1"/>
    <property type="match status" value="1"/>
</dbReference>
<dbReference type="Pfam" id="PF00072">
    <property type="entry name" value="Response_reg"/>
    <property type="match status" value="1"/>
</dbReference>
<sequence length="141" mass="15770">MVFNDQVTVFVVEDDDVDFMTIKRSFAKTRITNPLVRATNGQQALTMLQNKAVAYPFVILLDLKRPKLSGLELLSSIRADAGLADAVVFILTTSSDERDIIRSYQHNVAGYFVKEQAGSHFLDICQVLNGYWQTVHFAAQG</sequence>
<dbReference type="SUPFAM" id="SSF52172">
    <property type="entry name" value="CheY-like"/>
    <property type="match status" value="1"/>
</dbReference>
<keyword evidence="1" id="KW-0597">Phosphoprotein</keyword>
<evidence type="ECO:0000259" key="2">
    <source>
        <dbReference type="PROSITE" id="PS50110"/>
    </source>
</evidence>
<accession>A0A346NPD9</accession>
<protein>
    <submittedName>
        <fullName evidence="3">Response regulator</fullName>
    </submittedName>
</protein>
<dbReference type="InterPro" id="IPR011006">
    <property type="entry name" value="CheY-like_superfamily"/>
</dbReference>
<evidence type="ECO:0000313" key="3">
    <source>
        <dbReference type="EMBL" id="AXR07396.1"/>
    </source>
</evidence>
<dbReference type="OrthoDB" id="9796655at2"/>
<dbReference type="KEGG" id="salm:D0Y50_14170"/>
<feature type="modified residue" description="4-aspartylphosphate" evidence="1">
    <location>
        <position position="62"/>
    </location>
</feature>
<dbReference type="Gene3D" id="3.40.50.2300">
    <property type="match status" value="1"/>
</dbReference>
<reference evidence="3 4" key="1">
    <citation type="submission" date="2018-08" db="EMBL/GenBank/DDBJ databases">
        <title>Salinimonas sediminis sp. nov., a piezophilic bacterium isolated from a deep-sea sediment sample from the New Britain Trench.</title>
        <authorList>
            <person name="Cao J."/>
        </authorList>
    </citation>
    <scope>NUCLEOTIDE SEQUENCE [LARGE SCALE GENOMIC DNA]</scope>
    <source>
        <strain evidence="3 4">N102</strain>
    </source>
</reference>
<dbReference type="SMART" id="SM00448">
    <property type="entry name" value="REC"/>
    <property type="match status" value="1"/>
</dbReference>
<dbReference type="InterPro" id="IPR052893">
    <property type="entry name" value="TCS_response_regulator"/>
</dbReference>
<dbReference type="InterPro" id="IPR001789">
    <property type="entry name" value="Sig_transdc_resp-reg_receiver"/>
</dbReference>
<evidence type="ECO:0000313" key="4">
    <source>
        <dbReference type="Proteomes" id="UP000262073"/>
    </source>
</evidence>
<proteinExistence type="predicted"/>
<dbReference type="AlphaFoldDB" id="A0A346NPD9"/>
<gene>
    <name evidence="3" type="ORF">D0Y50_14170</name>
</gene>
<dbReference type="Proteomes" id="UP000262073">
    <property type="component" value="Chromosome"/>
</dbReference>